<dbReference type="AlphaFoldDB" id="A0A9E6ZT64"/>
<reference evidence="10" key="1">
    <citation type="submission" date="2021-09" db="EMBL/GenBank/DDBJ databases">
        <title>Network and meta-omics reveal the key degrader and cooperation patterns in an efficient 1,4-dioxane-degrading microbial community.</title>
        <authorList>
            <person name="Dai C."/>
        </authorList>
    </citation>
    <scope>NUCLEOTIDE SEQUENCE</scope>
    <source>
        <strain evidence="10">ZM13</strain>
    </source>
</reference>
<dbReference type="KEGG" id="apol:K9D25_00600"/>
<evidence type="ECO:0000313" key="11">
    <source>
        <dbReference type="Proteomes" id="UP000831684"/>
    </source>
</evidence>
<evidence type="ECO:0000256" key="4">
    <source>
        <dbReference type="ARBA" id="ARBA00022692"/>
    </source>
</evidence>
<dbReference type="InterPro" id="IPR049453">
    <property type="entry name" value="Memb_transporter_dom"/>
</dbReference>
<keyword evidence="3" id="KW-1003">Cell membrane</keyword>
<proteinExistence type="inferred from homology"/>
<dbReference type="EMBL" id="CP083239">
    <property type="protein sequence ID" value="UOK71261.1"/>
    <property type="molecule type" value="Genomic_DNA"/>
</dbReference>
<keyword evidence="2" id="KW-0813">Transport</keyword>
<evidence type="ECO:0000256" key="6">
    <source>
        <dbReference type="ARBA" id="ARBA00023136"/>
    </source>
</evidence>
<feature type="transmembrane region" description="Helical" evidence="8">
    <location>
        <begin position="15"/>
        <end position="34"/>
    </location>
</feature>
<dbReference type="PANTHER" id="PTHR30509:SF9">
    <property type="entry name" value="MULTIDRUG RESISTANCE PROTEIN MDTO"/>
    <property type="match status" value="1"/>
</dbReference>
<keyword evidence="6 8" id="KW-0472">Membrane</keyword>
<comment type="similarity">
    <text evidence="7">Belongs to the YccS/YhfK family.</text>
</comment>
<evidence type="ECO:0000256" key="8">
    <source>
        <dbReference type="SAM" id="Phobius"/>
    </source>
</evidence>
<evidence type="ECO:0000259" key="9">
    <source>
        <dbReference type="Pfam" id="PF13515"/>
    </source>
</evidence>
<comment type="subcellular location">
    <subcellularLocation>
        <location evidence="1">Cell membrane</location>
        <topology evidence="1">Multi-pass membrane protein</topology>
    </subcellularLocation>
</comment>
<evidence type="ECO:0000313" key="10">
    <source>
        <dbReference type="EMBL" id="UOK71261.1"/>
    </source>
</evidence>
<feature type="transmembrane region" description="Helical" evidence="8">
    <location>
        <begin position="106"/>
        <end position="126"/>
    </location>
</feature>
<feature type="transmembrane region" description="Helical" evidence="8">
    <location>
        <begin position="308"/>
        <end position="325"/>
    </location>
</feature>
<evidence type="ECO:0000256" key="2">
    <source>
        <dbReference type="ARBA" id="ARBA00022448"/>
    </source>
</evidence>
<dbReference type="GO" id="GO:0022857">
    <property type="term" value="F:transmembrane transporter activity"/>
    <property type="evidence" value="ECO:0007669"/>
    <property type="project" value="InterPro"/>
</dbReference>
<protein>
    <submittedName>
        <fullName evidence="10">FUSC family protein</fullName>
    </submittedName>
</protein>
<dbReference type="RefSeq" id="WP_244378244.1">
    <property type="nucleotide sequence ID" value="NZ_CP083239.1"/>
</dbReference>
<sequence length="347" mass="36977">MAEGGGGISDIDRQAFATATGVVAAVYIALLMGLDEPYWAALSVMIIANVDRDALFTKGVLRVLGTFIGVIGGYYIGQWAEGYNLMQLALVTIAAAVGTYGRQRSAYGYAWFYGGLTFALVMLYTMTQPAQLYGFAHYRCFEIVIGVVCGTLSSWALGPRAGELHARLKAQAAATTALNAERQSFIAGLGAFTIIIVWSLFDLPQLPQVLISSLIVVDSDPLATRHRGFQRILGCILGGAAALVIILIDAVHVWWWASMLFLGVFSFARIHLGKSSQAYIGTQCAIAYLVTLVSASPPDSLAPPIERLVGIVIGVSLMTVLVWAFNPPTKADASSQAPPDTPANKPA</sequence>
<dbReference type="Pfam" id="PF04632">
    <property type="entry name" value="FUSC"/>
    <property type="match status" value="1"/>
</dbReference>
<keyword evidence="5 8" id="KW-1133">Transmembrane helix</keyword>
<feature type="domain" description="Integral membrane bound transporter" evidence="9">
    <location>
        <begin position="196"/>
        <end position="317"/>
    </location>
</feature>
<dbReference type="PANTHER" id="PTHR30509">
    <property type="entry name" value="P-HYDROXYBENZOIC ACID EFFLUX PUMP SUBUNIT-RELATED"/>
    <property type="match status" value="1"/>
</dbReference>
<evidence type="ECO:0000256" key="3">
    <source>
        <dbReference type="ARBA" id="ARBA00022475"/>
    </source>
</evidence>
<name>A0A9E6ZT64_9HYPH</name>
<dbReference type="Pfam" id="PF13515">
    <property type="entry name" value="FUSC_2"/>
    <property type="match status" value="1"/>
</dbReference>
<feature type="transmembrane region" description="Helical" evidence="8">
    <location>
        <begin position="83"/>
        <end position="100"/>
    </location>
</feature>
<organism evidence="10 11">
    <name type="scientific">Ancylobacter polymorphus</name>
    <dbReference type="NCBI Taxonomy" id="223390"/>
    <lineage>
        <taxon>Bacteria</taxon>
        <taxon>Pseudomonadati</taxon>
        <taxon>Pseudomonadota</taxon>
        <taxon>Alphaproteobacteria</taxon>
        <taxon>Hyphomicrobiales</taxon>
        <taxon>Xanthobacteraceae</taxon>
        <taxon>Ancylobacter</taxon>
    </lineage>
</organism>
<evidence type="ECO:0000256" key="7">
    <source>
        <dbReference type="ARBA" id="ARBA00043993"/>
    </source>
</evidence>
<gene>
    <name evidence="10" type="ORF">K9D25_00600</name>
</gene>
<feature type="transmembrane region" description="Helical" evidence="8">
    <location>
        <begin position="232"/>
        <end position="248"/>
    </location>
</feature>
<feature type="transmembrane region" description="Helical" evidence="8">
    <location>
        <begin position="279"/>
        <end position="296"/>
    </location>
</feature>
<feature type="transmembrane region" description="Helical" evidence="8">
    <location>
        <begin position="54"/>
        <end position="76"/>
    </location>
</feature>
<feature type="transmembrane region" description="Helical" evidence="8">
    <location>
        <begin position="138"/>
        <end position="158"/>
    </location>
</feature>
<evidence type="ECO:0000256" key="1">
    <source>
        <dbReference type="ARBA" id="ARBA00004651"/>
    </source>
</evidence>
<accession>A0A9E6ZT64</accession>
<dbReference type="GO" id="GO:0005886">
    <property type="term" value="C:plasma membrane"/>
    <property type="evidence" value="ECO:0007669"/>
    <property type="project" value="UniProtKB-SubCell"/>
</dbReference>
<evidence type="ECO:0000256" key="5">
    <source>
        <dbReference type="ARBA" id="ARBA00022989"/>
    </source>
</evidence>
<dbReference type="Proteomes" id="UP000831684">
    <property type="component" value="Chromosome"/>
</dbReference>
<keyword evidence="4 8" id="KW-0812">Transmembrane</keyword>
<dbReference type="InterPro" id="IPR006726">
    <property type="entry name" value="PHBA_efflux_AaeB/fusaric-R"/>
</dbReference>